<gene>
    <name evidence="1" type="ORF">P255_02966</name>
</gene>
<dbReference type="EMBL" id="AYEU01000015">
    <property type="protein sequence ID" value="ESK47484.1"/>
    <property type="molecule type" value="Genomic_DNA"/>
</dbReference>
<protein>
    <submittedName>
        <fullName evidence="1">Uncharacterized protein</fullName>
    </submittedName>
</protein>
<keyword evidence="2" id="KW-1185">Reference proteome</keyword>
<evidence type="ECO:0000313" key="2">
    <source>
        <dbReference type="Proteomes" id="UP000018418"/>
    </source>
</evidence>
<reference evidence="1 2" key="1">
    <citation type="submission" date="2013-10" db="EMBL/GenBank/DDBJ databases">
        <title>The Genome Sequence of Acinetobacter brisouii CIP 110357.</title>
        <authorList>
            <consortium name="The Broad Institute Genomics Platform"/>
            <consortium name="The Broad Institute Genome Sequencing Center for Infectious Disease"/>
            <person name="Cerqueira G."/>
            <person name="Feldgarden M."/>
            <person name="Courvalin P."/>
            <person name="Grillot-Courvalin C."/>
            <person name="Clermont D."/>
            <person name="Rocha E."/>
            <person name="Yoon E.-J."/>
            <person name="Nemec A."/>
            <person name="Young S.K."/>
            <person name="Zeng Q."/>
            <person name="Gargeya S."/>
            <person name="Fitzgerald M."/>
            <person name="Abouelleil A."/>
            <person name="Alvarado L."/>
            <person name="Berlin A.M."/>
            <person name="Chapman S.B."/>
            <person name="Gainer-Dewar J."/>
            <person name="Goldberg J."/>
            <person name="Gnerre S."/>
            <person name="Griggs A."/>
            <person name="Gujja S."/>
            <person name="Hansen M."/>
            <person name="Howarth C."/>
            <person name="Imamovic A."/>
            <person name="Ireland A."/>
            <person name="Larimer J."/>
            <person name="McCowan C."/>
            <person name="Murphy C."/>
            <person name="Pearson M."/>
            <person name="Poon T.W."/>
            <person name="Priest M."/>
            <person name="Roberts A."/>
            <person name="Saif S."/>
            <person name="Shea T."/>
            <person name="Sykes S."/>
            <person name="Wortman J."/>
            <person name="Nusbaum C."/>
            <person name="Birren B."/>
        </authorList>
    </citation>
    <scope>NUCLEOTIDE SEQUENCE [LARGE SCALE GENOMIC DNA]</scope>
    <source>
        <strain evidence="1 2">CIP 110357</strain>
    </source>
</reference>
<sequence length="95" mass="10599">MPEQNKSEVLEVVKNENNQEFINSVKVQIESLKILINTCESSLVCIDQLSEETSIEGNLPNDENLKKIIGQTGFHLDRTAATAQELISVLEKSLN</sequence>
<organism evidence="1 2">
    <name type="scientific">Acinetobacter brisouii CIP 110357</name>
    <dbReference type="NCBI Taxonomy" id="1341683"/>
    <lineage>
        <taxon>Bacteria</taxon>
        <taxon>Pseudomonadati</taxon>
        <taxon>Pseudomonadota</taxon>
        <taxon>Gammaproteobacteria</taxon>
        <taxon>Moraxellales</taxon>
        <taxon>Moraxellaceae</taxon>
        <taxon>Acinetobacter</taxon>
    </lineage>
</organism>
<dbReference type="Proteomes" id="UP000018418">
    <property type="component" value="Unassembled WGS sequence"/>
</dbReference>
<proteinExistence type="predicted"/>
<dbReference type="AlphaFoldDB" id="V2VIY1"/>
<dbReference type="PATRIC" id="fig|1341683.3.peg.2926"/>
<accession>V2VIY1</accession>
<name>V2VIY1_9GAMM</name>
<evidence type="ECO:0000313" key="1">
    <source>
        <dbReference type="EMBL" id="ESK47484.1"/>
    </source>
</evidence>
<comment type="caution">
    <text evidence="1">The sequence shown here is derived from an EMBL/GenBank/DDBJ whole genome shotgun (WGS) entry which is preliminary data.</text>
</comment>
<dbReference type="RefSeq" id="WP_004904512.1">
    <property type="nucleotide sequence ID" value="NZ_BBTI01000016.1"/>
</dbReference>
<dbReference type="HOGENOM" id="CLU_2366442_0_0_6"/>